<reference evidence="2 3" key="3">
    <citation type="journal article" date="2015" name="Genome Announc.">
        <title>Draft Genome Sequence of the Archiascomycetous Yeast Saitoella complicata.</title>
        <authorList>
            <person name="Yamauchi K."/>
            <person name="Kondo S."/>
            <person name="Hamamoto M."/>
            <person name="Takahashi Y."/>
            <person name="Ogura Y."/>
            <person name="Hayashi T."/>
            <person name="Nishida H."/>
        </authorList>
    </citation>
    <scope>NUCLEOTIDE SEQUENCE [LARGE SCALE GENOMIC DNA]</scope>
    <source>
        <strain evidence="2 3">NRRL Y-17804</strain>
    </source>
</reference>
<feature type="compositionally biased region" description="Polar residues" evidence="1">
    <location>
        <begin position="11"/>
        <end position="21"/>
    </location>
</feature>
<sequence length="864" mass="95325">MKRMADCGRQNAKNGASCPNRTSDLRITSATQYHCAKEAAPPYAFDAWNLKSSWPSTRLTARVFNRYLGLSWPLPRLVNPSGPGIDRSTVVRNRPPDHSMVLLTGCLGFPGYASSSMKQGSEGLCRRGGLPCSAYHNGPWPVGEPIIVEWMSFAENRSGMDLGLTYGPQRMLVVLQTRSPFDPFVIRSRGVTDLHVKYDPIGLGSLERLDQLVFHTRTVASIESVTWLNKVLSWRRNRDWCSRLECTPLFIPIPAVGNLDWVLNDVRLGLSWCVSYTRINQKARIRPEDSANASKNSSDEVVPHVYVVGAGTLVLRQQKNLDPIASAADLTVRRWDYYWYRFKCSDRDSSLPQCLAEVRSEAATWPRSSDRPVHKACLLLCLFSAAVTLTPPNRRSQSWPFTISGQSACTWGYKFFRQNNQVQDSTVRDEPGVPIHLPVGAAIFGTALPRLIKSSTVAACLILIDPTSSSFPLPSINEKTTQCPIAAHQVPMVAKFLSTLLVALALSKAVPVKASPFGLWARDGYGSSSSEECTECEMKTASSTECTECEMKTASTTEECTECEMKTSSCVPQTETVTTTCYATESTAYTIWQSVIIPETVTTTCYSTETETLPAKSYTEEITETTTCTYTTTEIVPTTSISTCTYTTTEYSQLPAKTSIEEEFITVTTTCYSTETSSYPVTSISTCTYTTTEYSQLPAKTSIEEEFITVTTTCYSTETQMFPVTSVSTCYVTSTEYQEVTYISTCYVTETALYPVTSISTCTYTTTEMVPVTSISTCTFTETTTESCTPTTTECTECEMKTSSTECTECEMKTSSTECTECEMKTSSTECTECEAKTSSTECTECEAKTATSTCEECESATGY</sequence>
<reference evidence="2 3" key="2">
    <citation type="journal article" date="2014" name="J. Gen. Appl. Microbiol.">
        <title>The early diverging ascomycetous budding yeast Saitoella complicata has three histone deacetylases belonging to the Clr6, Hos2, and Rpd3 lineages.</title>
        <authorList>
            <person name="Nishida H."/>
            <person name="Matsumoto T."/>
            <person name="Kondo S."/>
            <person name="Hamamoto M."/>
            <person name="Yoshikawa H."/>
        </authorList>
    </citation>
    <scope>NUCLEOTIDE SEQUENCE [LARGE SCALE GENOMIC DNA]</scope>
    <source>
        <strain evidence="2 3">NRRL Y-17804</strain>
    </source>
</reference>
<accession>A0A0E9NBM5</accession>
<keyword evidence="3" id="KW-1185">Reference proteome</keyword>
<organism evidence="2 3">
    <name type="scientific">Saitoella complicata (strain BCRC 22490 / CBS 7301 / JCM 7358 / NBRC 10748 / NRRL Y-17804)</name>
    <dbReference type="NCBI Taxonomy" id="698492"/>
    <lineage>
        <taxon>Eukaryota</taxon>
        <taxon>Fungi</taxon>
        <taxon>Dikarya</taxon>
        <taxon>Ascomycota</taxon>
        <taxon>Taphrinomycotina</taxon>
        <taxon>Taphrinomycotina incertae sedis</taxon>
        <taxon>Saitoella</taxon>
    </lineage>
</organism>
<dbReference type="InterPro" id="IPR052798">
    <property type="entry name" value="Giardia_VSA"/>
</dbReference>
<dbReference type="EMBL" id="BACD03000007">
    <property type="protein sequence ID" value="GAO47208.1"/>
    <property type="molecule type" value="Genomic_DNA"/>
</dbReference>
<protein>
    <submittedName>
        <fullName evidence="2">Uncharacterized protein</fullName>
    </submittedName>
</protein>
<evidence type="ECO:0000313" key="3">
    <source>
        <dbReference type="Proteomes" id="UP000033140"/>
    </source>
</evidence>
<gene>
    <name evidence="2" type="ORF">G7K_1418-t1</name>
</gene>
<dbReference type="PANTHER" id="PTHR23275">
    <property type="entry name" value="CABRIOLET.-RELATED"/>
    <property type="match status" value="1"/>
</dbReference>
<dbReference type="Proteomes" id="UP000033140">
    <property type="component" value="Unassembled WGS sequence"/>
</dbReference>
<evidence type="ECO:0000256" key="1">
    <source>
        <dbReference type="SAM" id="MobiDB-lite"/>
    </source>
</evidence>
<dbReference type="AlphaFoldDB" id="A0A0E9NBM5"/>
<proteinExistence type="predicted"/>
<dbReference type="PANTHER" id="PTHR23275:SF100">
    <property type="entry name" value="EGF-LIKE DOMAIN-CONTAINING PROTEIN"/>
    <property type="match status" value="1"/>
</dbReference>
<comment type="caution">
    <text evidence="2">The sequence shown here is derived from an EMBL/GenBank/DDBJ whole genome shotgun (WGS) entry which is preliminary data.</text>
</comment>
<feature type="region of interest" description="Disordered" evidence="1">
    <location>
        <begin position="1"/>
        <end position="21"/>
    </location>
</feature>
<reference evidence="2 3" key="1">
    <citation type="journal article" date="2011" name="J. Gen. Appl. Microbiol.">
        <title>Draft genome sequencing of the enigmatic yeast Saitoella complicata.</title>
        <authorList>
            <person name="Nishida H."/>
            <person name="Hamamoto M."/>
            <person name="Sugiyama J."/>
        </authorList>
    </citation>
    <scope>NUCLEOTIDE SEQUENCE [LARGE SCALE GENOMIC DNA]</scope>
    <source>
        <strain evidence="2 3">NRRL Y-17804</strain>
    </source>
</reference>
<name>A0A0E9NBM5_SAICN</name>
<evidence type="ECO:0000313" key="2">
    <source>
        <dbReference type="EMBL" id="GAO47208.1"/>
    </source>
</evidence>